<accession>A0A409X7S7</accession>
<protein>
    <submittedName>
        <fullName evidence="1">Uncharacterized protein</fullName>
    </submittedName>
</protein>
<dbReference type="EMBL" id="NHYD01002432">
    <property type="protein sequence ID" value="PPQ86777.1"/>
    <property type="molecule type" value="Genomic_DNA"/>
</dbReference>
<evidence type="ECO:0000313" key="1">
    <source>
        <dbReference type="EMBL" id="PPQ86777.1"/>
    </source>
</evidence>
<keyword evidence="2" id="KW-1185">Reference proteome</keyword>
<reference evidence="1 2" key="1">
    <citation type="journal article" date="2018" name="Evol. Lett.">
        <title>Horizontal gene cluster transfer increased hallucinogenic mushroom diversity.</title>
        <authorList>
            <person name="Reynolds H.T."/>
            <person name="Vijayakumar V."/>
            <person name="Gluck-Thaler E."/>
            <person name="Korotkin H.B."/>
            <person name="Matheny P.B."/>
            <person name="Slot J.C."/>
        </authorList>
    </citation>
    <scope>NUCLEOTIDE SEQUENCE [LARGE SCALE GENOMIC DNA]</scope>
    <source>
        <strain evidence="1 2">2631</strain>
    </source>
</reference>
<name>A0A409X7S7_PSICY</name>
<dbReference type="Proteomes" id="UP000283269">
    <property type="component" value="Unassembled WGS sequence"/>
</dbReference>
<dbReference type="InParanoid" id="A0A409X7S7"/>
<comment type="caution">
    <text evidence="1">The sequence shown here is derived from an EMBL/GenBank/DDBJ whole genome shotgun (WGS) entry which is preliminary data.</text>
</comment>
<gene>
    <name evidence="1" type="ORF">CVT25_012422</name>
</gene>
<evidence type="ECO:0000313" key="2">
    <source>
        <dbReference type="Proteomes" id="UP000283269"/>
    </source>
</evidence>
<sequence length="94" mass="10770">MRHLPLFERHIEPEDLECDEHARTVAAYGKGQWEVATCSLDRVGSIEFWVPSQRHSHLPGPAWQSTSDQAELDLKSILKLYLNIHLSIVLTTHI</sequence>
<proteinExistence type="predicted"/>
<organism evidence="1 2">
    <name type="scientific">Psilocybe cyanescens</name>
    <dbReference type="NCBI Taxonomy" id="93625"/>
    <lineage>
        <taxon>Eukaryota</taxon>
        <taxon>Fungi</taxon>
        <taxon>Dikarya</taxon>
        <taxon>Basidiomycota</taxon>
        <taxon>Agaricomycotina</taxon>
        <taxon>Agaricomycetes</taxon>
        <taxon>Agaricomycetidae</taxon>
        <taxon>Agaricales</taxon>
        <taxon>Agaricineae</taxon>
        <taxon>Strophariaceae</taxon>
        <taxon>Psilocybe</taxon>
    </lineage>
</organism>
<dbReference type="AlphaFoldDB" id="A0A409X7S7"/>